<protein>
    <submittedName>
        <fullName evidence="2">FHA domain protein</fullName>
    </submittedName>
</protein>
<dbReference type="SUPFAM" id="SSF49879">
    <property type="entry name" value="SMAD/FHA domain"/>
    <property type="match status" value="1"/>
</dbReference>
<dbReference type="Pfam" id="PF20232">
    <property type="entry name" value="T6SS_FHA_C"/>
    <property type="match status" value="1"/>
</dbReference>
<dbReference type="Proteomes" id="UP000031830">
    <property type="component" value="Chromosome"/>
</dbReference>
<dbReference type="RefSeq" id="WP_044526104.1">
    <property type="nucleotide sequence ID" value="NZ_CP009440.1"/>
</dbReference>
<dbReference type="InterPro" id="IPR008984">
    <property type="entry name" value="SMAD_FHA_dom_sf"/>
</dbReference>
<proteinExistence type="predicted"/>
<dbReference type="CDD" id="cd00060">
    <property type="entry name" value="FHA"/>
    <property type="match status" value="1"/>
</dbReference>
<sequence length="459" mass="52710">MLTLRIGNLQDIKAEYGDVENQKTFSELGGYIGRSKDCLWPLNDHTRKISGKHMLLESQYGEFFVTDISTNGTKLNGLKLERNLPTKIKQGDVLELGLYKLVVANILKNDTHTDIKHIIHDNKIQDDNDSLAFLSELNLADNAHLPFEDHKNQTIHQSRDPFEQLRIESDFIIDDLSKKNIAAPQAIEKNNEDENLEDYSHIVDIRDSDQEFDFSAIKEKEQPVTSPVDMQESLQTNFKPENLEQPRKIAAKEVSTQSINQQRQETRDESIKGDDKFLEMLCQKLGLSYNVISQINRDKVYSDVIDILSYSVDGLIRLMMERNNAKNKLDSDLTMFTSQVKNPFKMSMSAKQALETVFFDMNSQIMPARQAVGESISEVISHFKKIDNSTREVVELMVESFDPEQIEKEVAQTGRVLPGTFASKCWSKHKIKYTQMLGTSEKQKKKNIKEYISEKYNQN</sequence>
<dbReference type="PROSITE" id="PS50006">
    <property type="entry name" value="FHA_DOMAIN"/>
    <property type="match status" value="1"/>
</dbReference>
<evidence type="ECO:0000313" key="2">
    <source>
        <dbReference type="EMBL" id="AJI53142.1"/>
    </source>
</evidence>
<dbReference type="InterPro" id="IPR017735">
    <property type="entry name" value="T6SS_FHA"/>
</dbReference>
<dbReference type="OrthoDB" id="273564at2"/>
<dbReference type="KEGG" id="fpz:LA55_932"/>
<evidence type="ECO:0000313" key="3">
    <source>
        <dbReference type="Proteomes" id="UP000031830"/>
    </source>
</evidence>
<reference evidence="2 3" key="1">
    <citation type="journal article" date="2015" name="Genome Announc.">
        <title>Genome sequencing of 18 francisella strains to aid in assay development and testing.</title>
        <authorList>
            <person name="Johnson S.L."/>
            <person name="Daligault H.E."/>
            <person name="Davenport K.W."/>
            <person name="Coyne S.R."/>
            <person name="Frey K.G."/>
            <person name="Koroleva G.I."/>
            <person name="Broomall S.M."/>
            <person name="Bishop-Lilly K.A."/>
            <person name="Bruce D.C."/>
            <person name="Chertkov O."/>
            <person name="Freitas T."/>
            <person name="Jaissle J."/>
            <person name="Ladner J.T."/>
            <person name="Rosenzweig C.N."/>
            <person name="Gibbons H.S."/>
            <person name="Palacios G.F."/>
            <person name="Redden C.L."/>
            <person name="Xu Y."/>
            <person name="Minogue T.D."/>
            <person name="Chain P.S."/>
        </authorList>
    </citation>
    <scope>NUCLEOTIDE SEQUENCE [LARGE SCALE GENOMIC DNA]</scope>
    <source>
        <strain evidence="2 3">GA01-2794</strain>
    </source>
</reference>
<gene>
    <name evidence="2" type="ORF">LA55_932</name>
</gene>
<feature type="domain" description="FHA" evidence="1">
    <location>
        <begin position="30"/>
        <end position="80"/>
    </location>
</feature>
<evidence type="ECO:0000259" key="1">
    <source>
        <dbReference type="PROSITE" id="PS50006"/>
    </source>
</evidence>
<dbReference type="Pfam" id="PF00498">
    <property type="entry name" value="FHA"/>
    <property type="match status" value="1"/>
</dbReference>
<dbReference type="InterPro" id="IPR000253">
    <property type="entry name" value="FHA_dom"/>
</dbReference>
<dbReference type="InterPro" id="IPR046883">
    <property type="entry name" value="T6SS_FHA_C"/>
</dbReference>
<dbReference type="AlphaFoldDB" id="A0A0B6D496"/>
<dbReference type="Gene3D" id="2.60.200.20">
    <property type="match status" value="1"/>
</dbReference>
<accession>A0A0B6D496</accession>
<name>A0A0B6D496_9GAMM</name>
<dbReference type="EMBL" id="CP009440">
    <property type="protein sequence ID" value="AJI53142.1"/>
    <property type="molecule type" value="Genomic_DNA"/>
</dbReference>
<organism evidence="2 3">
    <name type="scientific">Francisella philomiragia</name>
    <dbReference type="NCBI Taxonomy" id="28110"/>
    <lineage>
        <taxon>Bacteria</taxon>
        <taxon>Pseudomonadati</taxon>
        <taxon>Pseudomonadota</taxon>
        <taxon>Gammaproteobacteria</taxon>
        <taxon>Thiotrichales</taxon>
        <taxon>Francisellaceae</taxon>
        <taxon>Francisella</taxon>
    </lineage>
</organism>
<dbReference type="NCBIfam" id="TIGR03354">
    <property type="entry name" value="VI_FHA"/>
    <property type="match status" value="1"/>
</dbReference>